<dbReference type="STRING" id="295069.SAMN05421856_1191"/>
<gene>
    <name evidence="2" type="ORF">SAMN05421856_1191</name>
</gene>
<dbReference type="InterPro" id="IPR054191">
    <property type="entry name" value="DUF6896"/>
</dbReference>
<evidence type="ECO:0000313" key="2">
    <source>
        <dbReference type="EMBL" id="SEN11505.1"/>
    </source>
</evidence>
<evidence type="ECO:0000259" key="1">
    <source>
        <dbReference type="Pfam" id="PF21837"/>
    </source>
</evidence>
<dbReference type="AlphaFoldDB" id="A0A1H8DWF4"/>
<reference evidence="3" key="1">
    <citation type="submission" date="2016-10" db="EMBL/GenBank/DDBJ databases">
        <authorList>
            <person name="Varghese N."/>
            <person name="Submissions S."/>
        </authorList>
    </citation>
    <scope>NUCLEOTIDE SEQUENCE [LARGE SCALE GENOMIC DNA]</scope>
    <source>
        <strain evidence="3">DSM 17453</strain>
    </source>
</reference>
<dbReference type="OrthoDB" id="709560at2"/>
<dbReference type="EMBL" id="FOBV01000019">
    <property type="protein sequence ID" value="SEN11505.1"/>
    <property type="molecule type" value="Genomic_DNA"/>
</dbReference>
<protein>
    <recommendedName>
        <fullName evidence="1">DUF6896 domain-containing protein</fullName>
    </recommendedName>
</protein>
<sequence length="137" mass="16461">MNTNKILIEYIDFIKDFEDTIKREKNISNNENIWSYMVSNLIDKENINSYKFIRHGSGFTVEKNAVVCEYDKAPLNEYDIKFSFWKFKNFIESSYKEIVVDQIALKNDLSHMIEKGILHWLIIDDINWNIYQTNFRS</sequence>
<feature type="domain" description="DUF6896" evidence="1">
    <location>
        <begin position="5"/>
        <end position="128"/>
    </location>
</feature>
<dbReference type="Proteomes" id="UP000199450">
    <property type="component" value="Unassembled WGS sequence"/>
</dbReference>
<dbReference type="RefSeq" id="WP_090002470.1">
    <property type="nucleotide sequence ID" value="NZ_FOBV01000019.1"/>
</dbReference>
<organism evidence="2 3">
    <name type="scientific">Chryseobacterium taichungense</name>
    <dbReference type="NCBI Taxonomy" id="295069"/>
    <lineage>
        <taxon>Bacteria</taxon>
        <taxon>Pseudomonadati</taxon>
        <taxon>Bacteroidota</taxon>
        <taxon>Flavobacteriia</taxon>
        <taxon>Flavobacteriales</taxon>
        <taxon>Weeksellaceae</taxon>
        <taxon>Chryseobacterium group</taxon>
        <taxon>Chryseobacterium</taxon>
    </lineage>
</organism>
<dbReference type="Pfam" id="PF21837">
    <property type="entry name" value="DUF6896"/>
    <property type="match status" value="1"/>
</dbReference>
<keyword evidence="3" id="KW-1185">Reference proteome</keyword>
<proteinExistence type="predicted"/>
<evidence type="ECO:0000313" key="3">
    <source>
        <dbReference type="Proteomes" id="UP000199450"/>
    </source>
</evidence>
<name>A0A1H8DWF4_9FLAO</name>
<accession>A0A1H8DWF4</accession>